<sequence length="292" mass="32962">MEINKFGRKKEVVATAKRQLLKALNCRDITAIESLIVEWQSILGSEKLTDLIVNEVMLECDSDSHSWFCQIFLGQAQYKQMEEKAQSNVFQILVSKGLEPGKDFSSGLDGMMIVGDRAKQILLTQVPPKHQALFETQLESSLVSDPVTTIEQQLGCAFFSNLTEIAIQQMQVLSNSQAAAYLGVLLAGLVSRHPQLQDADFPTRFIANTLQGLSQERAMLILNDPETNPQFDEMIIFGHLLAAMGDKEYHRLTEEEGGISLDQLKKLDLVWSGERRLSEMVAMMEKWHFRNR</sequence>
<dbReference type="AlphaFoldDB" id="A0A5P8VQH2"/>
<reference evidence="1 2" key="1">
    <citation type="submission" date="2019-10" db="EMBL/GenBank/DDBJ databases">
        <title>Genomic and transcriptomic insights into the perfect genentic adaptation of a filamentous nitrogen-fixing cyanobacterium to rice fields.</title>
        <authorList>
            <person name="Chen Z."/>
        </authorList>
    </citation>
    <scope>NUCLEOTIDE SEQUENCE [LARGE SCALE GENOMIC DNA]</scope>
    <source>
        <strain evidence="1">CCNUC1</strain>
    </source>
</reference>
<dbReference type="EMBL" id="CP045226">
    <property type="protein sequence ID" value="QFS42580.1"/>
    <property type="molecule type" value="Genomic_DNA"/>
</dbReference>
<keyword evidence="2" id="KW-1185">Reference proteome</keyword>
<gene>
    <name evidence="1" type="ORF">GXM_00053</name>
</gene>
<dbReference type="KEGG" id="nsh:GXM_00053"/>
<evidence type="ECO:0000313" key="1">
    <source>
        <dbReference type="EMBL" id="QFS42580.1"/>
    </source>
</evidence>
<proteinExistence type="predicted"/>
<evidence type="ECO:0000313" key="2">
    <source>
        <dbReference type="Proteomes" id="UP000326678"/>
    </source>
</evidence>
<accession>A0A5P8VQH2</accession>
<dbReference type="Proteomes" id="UP000326678">
    <property type="component" value="Chromosome Gxm1"/>
</dbReference>
<organism evidence="1 2">
    <name type="scientific">Nostoc sphaeroides CCNUC1</name>
    <dbReference type="NCBI Taxonomy" id="2653204"/>
    <lineage>
        <taxon>Bacteria</taxon>
        <taxon>Bacillati</taxon>
        <taxon>Cyanobacteriota</taxon>
        <taxon>Cyanophyceae</taxon>
        <taxon>Nostocales</taxon>
        <taxon>Nostocaceae</taxon>
        <taxon>Nostoc</taxon>
    </lineage>
</organism>
<name>A0A5P8VQH2_9NOSO</name>
<protein>
    <submittedName>
        <fullName evidence="1">Uncharacterized protein</fullName>
    </submittedName>
</protein>